<evidence type="ECO:0000259" key="8">
    <source>
        <dbReference type="PROSITE" id="PS50928"/>
    </source>
</evidence>
<feature type="transmembrane region" description="Helical" evidence="7">
    <location>
        <begin position="156"/>
        <end position="178"/>
    </location>
</feature>
<accession>A0AAV2VWF4</accession>
<evidence type="ECO:0000256" key="1">
    <source>
        <dbReference type="ARBA" id="ARBA00004651"/>
    </source>
</evidence>
<feature type="transmembrane region" description="Helical" evidence="7">
    <location>
        <begin position="205"/>
        <end position="226"/>
    </location>
</feature>
<gene>
    <name evidence="9" type="ORF">VIBNISOn1_770084</name>
</gene>
<proteinExistence type="inferred from homology"/>
<dbReference type="PANTHER" id="PTHR30193:SF37">
    <property type="entry name" value="INNER MEMBRANE ABC TRANSPORTER PERMEASE PROTEIN YCJO"/>
    <property type="match status" value="1"/>
</dbReference>
<dbReference type="Pfam" id="PF00528">
    <property type="entry name" value="BPD_transp_1"/>
    <property type="match status" value="1"/>
</dbReference>
<feature type="transmembrane region" description="Helical" evidence="7">
    <location>
        <begin position="263"/>
        <end position="285"/>
    </location>
</feature>
<feature type="transmembrane region" description="Helical" evidence="7">
    <location>
        <begin position="107"/>
        <end position="127"/>
    </location>
</feature>
<dbReference type="InterPro" id="IPR051393">
    <property type="entry name" value="ABC_transporter_permease"/>
</dbReference>
<keyword evidence="9" id="KW-0762">Sugar transport</keyword>
<evidence type="ECO:0000256" key="5">
    <source>
        <dbReference type="ARBA" id="ARBA00022989"/>
    </source>
</evidence>
<dbReference type="InterPro" id="IPR000515">
    <property type="entry name" value="MetI-like"/>
</dbReference>
<protein>
    <submittedName>
        <fullName evidence="9">ABC-type sugar transport systems,permease component</fullName>
    </submittedName>
</protein>
<evidence type="ECO:0000256" key="2">
    <source>
        <dbReference type="ARBA" id="ARBA00022448"/>
    </source>
</evidence>
<organism evidence="9 10">
    <name type="scientific">Vibrio nigripulchritudo SOn1</name>
    <dbReference type="NCBI Taxonomy" id="1238450"/>
    <lineage>
        <taxon>Bacteria</taxon>
        <taxon>Pseudomonadati</taxon>
        <taxon>Pseudomonadota</taxon>
        <taxon>Gammaproteobacteria</taxon>
        <taxon>Vibrionales</taxon>
        <taxon>Vibrionaceae</taxon>
        <taxon>Vibrio</taxon>
    </lineage>
</organism>
<evidence type="ECO:0000313" key="10">
    <source>
        <dbReference type="Proteomes" id="UP000018211"/>
    </source>
</evidence>
<feature type="transmembrane region" description="Helical" evidence="7">
    <location>
        <begin position="12"/>
        <end position="34"/>
    </location>
</feature>
<feature type="transmembrane region" description="Helical" evidence="7">
    <location>
        <begin position="75"/>
        <end position="95"/>
    </location>
</feature>
<name>A0AAV2VWF4_9VIBR</name>
<evidence type="ECO:0000256" key="6">
    <source>
        <dbReference type="ARBA" id="ARBA00023136"/>
    </source>
</evidence>
<keyword evidence="4 7" id="KW-0812">Transmembrane</keyword>
<dbReference type="PANTHER" id="PTHR30193">
    <property type="entry name" value="ABC TRANSPORTER PERMEASE PROTEIN"/>
    <property type="match status" value="1"/>
</dbReference>
<dbReference type="SUPFAM" id="SSF161098">
    <property type="entry name" value="MetI-like"/>
    <property type="match status" value="1"/>
</dbReference>
<dbReference type="PROSITE" id="PS50928">
    <property type="entry name" value="ABC_TM1"/>
    <property type="match status" value="1"/>
</dbReference>
<evidence type="ECO:0000256" key="7">
    <source>
        <dbReference type="RuleBase" id="RU363032"/>
    </source>
</evidence>
<dbReference type="Proteomes" id="UP000018211">
    <property type="component" value="Unassembled WGS sequence"/>
</dbReference>
<keyword evidence="3" id="KW-1003">Cell membrane</keyword>
<dbReference type="AlphaFoldDB" id="A0AAV2VWF4"/>
<dbReference type="EMBL" id="CAOF01000172">
    <property type="protein sequence ID" value="CCO49062.1"/>
    <property type="molecule type" value="Genomic_DNA"/>
</dbReference>
<evidence type="ECO:0000256" key="3">
    <source>
        <dbReference type="ARBA" id="ARBA00022475"/>
    </source>
</evidence>
<dbReference type="GO" id="GO:0005886">
    <property type="term" value="C:plasma membrane"/>
    <property type="evidence" value="ECO:0007669"/>
    <property type="project" value="UniProtKB-SubCell"/>
</dbReference>
<dbReference type="GO" id="GO:0055085">
    <property type="term" value="P:transmembrane transport"/>
    <property type="evidence" value="ECO:0007669"/>
    <property type="project" value="InterPro"/>
</dbReference>
<reference evidence="9 10" key="1">
    <citation type="journal article" date="2013" name="ISME J.">
        <title>Comparative genomics of pathogenic lineages of Vibrio nigripulchritudo identifies virulence-associated traits.</title>
        <authorList>
            <person name="Goudenege D."/>
            <person name="Labreuche Y."/>
            <person name="Krin E."/>
            <person name="Ansquer D."/>
            <person name="Mangenot S."/>
            <person name="Calteau A."/>
            <person name="Medigue C."/>
            <person name="Mazel D."/>
            <person name="Polz M.F."/>
            <person name="Le Roux F."/>
        </authorList>
    </citation>
    <scope>NUCLEOTIDE SEQUENCE [LARGE SCALE GENOMIC DNA]</scope>
    <source>
        <strain evidence="9 10">SOn1</strain>
    </source>
</reference>
<dbReference type="InterPro" id="IPR035906">
    <property type="entry name" value="MetI-like_sf"/>
</dbReference>
<comment type="similarity">
    <text evidence="7">Belongs to the binding-protein-dependent transport system permease family.</text>
</comment>
<comment type="caution">
    <text evidence="9">The sequence shown here is derived from an EMBL/GenBank/DDBJ whole genome shotgun (WGS) entry which is preliminary data.</text>
</comment>
<sequence length="293" mass="33072">MYLRFSQIPNSLLAWLLLLPALVLLSNFTFIPAFNSFFTSFFYQGSEGTTFVGAENLEYLLDDPIFLQALVNNGWYALVTVPVSIVLALAMAVWVNENIFGRGFLRLAYFIPTMLPMVAAANIWLFFYSPNIGLFNTVLGYVGIEPRNWLGDPDTALGSLMLLTIWKEAGFFMIFYLAALQAIPGELNDAAKVESPSYWYRFRRVTLPLLGPTTLFVLINALINAFKLVDHLFILTKGGPNNSSTLLLYYIYETAFSYLDHEYASSLTLVLLLLLAVCSGVQFLLSRNRVHYR</sequence>
<dbReference type="RefSeq" id="WP_004402215.1">
    <property type="nucleotide sequence ID" value="NZ_LK391965.1"/>
</dbReference>
<dbReference type="CDD" id="cd06261">
    <property type="entry name" value="TM_PBP2"/>
    <property type="match status" value="1"/>
</dbReference>
<keyword evidence="6 7" id="KW-0472">Membrane</keyword>
<evidence type="ECO:0000256" key="4">
    <source>
        <dbReference type="ARBA" id="ARBA00022692"/>
    </source>
</evidence>
<keyword evidence="5 7" id="KW-1133">Transmembrane helix</keyword>
<comment type="subcellular location">
    <subcellularLocation>
        <location evidence="1 7">Cell membrane</location>
        <topology evidence="1 7">Multi-pass membrane protein</topology>
    </subcellularLocation>
</comment>
<keyword evidence="2 7" id="KW-0813">Transport</keyword>
<dbReference type="Gene3D" id="1.10.3720.10">
    <property type="entry name" value="MetI-like"/>
    <property type="match status" value="1"/>
</dbReference>
<evidence type="ECO:0000313" key="9">
    <source>
        <dbReference type="EMBL" id="CCO49062.1"/>
    </source>
</evidence>
<feature type="domain" description="ABC transmembrane type-1" evidence="8">
    <location>
        <begin position="70"/>
        <end position="282"/>
    </location>
</feature>